<reference evidence="2 3" key="1">
    <citation type="journal article" date="2012" name="J. Bacteriol.">
        <title>Genome Sequence of Blastococcus saxobsidens DD2, a Stone-Inhabiting Bacterium.</title>
        <authorList>
            <person name="Chouaia B."/>
            <person name="Crotti E."/>
            <person name="Brusetti L."/>
            <person name="Daffonchio D."/>
            <person name="Essoussi I."/>
            <person name="Nouioui I."/>
            <person name="Sbissi I."/>
            <person name="Ghodhbane-Gtari F."/>
            <person name="Gtari M."/>
            <person name="Vacherie B."/>
            <person name="Barbe V."/>
            <person name="Medigue C."/>
            <person name="Gury J."/>
            <person name="Pujic P."/>
            <person name="Normand P."/>
        </authorList>
    </citation>
    <scope>NUCLEOTIDE SEQUENCE [LARGE SCALE GENOMIC DNA]</scope>
    <source>
        <strain evidence="2 3">DD2</strain>
    </source>
</reference>
<keyword evidence="3" id="KW-1185">Reference proteome</keyword>
<protein>
    <submittedName>
        <fullName evidence="2">Uncharacterized protein</fullName>
    </submittedName>
</protein>
<feature type="compositionally biased region" description="Basic residues" evidence="1">
    <location>
        <begin position="38"/>
        <end position="52"/>
    </location>
</feature>
<dbReference type="Proteomes" id="UP000007517">
    <property type="component" value="Chromosome"/>
</dbReference>
<name>H6RLC4_BLASD</name>
<evidence type="ECO:0000313" key="2">
    <source>
        <dbReference type="EMBL" id="CCG02450.1"/>
    </source>
</evidence>
<sequence length="80" mass="8926">MECVSVPAFCLRGPEARTATLDRQKPIVDLWTEVTTSRSRRAQHSPAYRRPHPTVSLMPAASDLRLDGSATDGRTTSWCR</sequence>
<dbReference type="KEGG" id="bsd:BLASA_1521"/>
<reference evidence="3" key="2">
    <citation type="submission" date="2012-02" db="EMBL/GenBank/DDBJ databases">
        <title>Complete genome sequence of Blastococcus saxobsidens strain DD2.</title>
        <authorList>
            <person name="Genoscope."/>
        </authorList>
    </citation>
    <scope>NUCLEOTIDE SEQUENCE [LARGE SCALE GENOMIC DNA]</scope>
    <source>
        <strain evidence="3">DD2</strain>
    </source>
</reference>
<feature type="region of interest" description="Disordered" evidence="1">
    <location>
        <begin position="36"/>
        <end position="55"/>
    </location>
</feature>
<organism evidence="2 3">
    <name type="scientific">Blastococcus saxobsidens (strain DD2)</name>
    <dbReference type="NCBI Taxonomy" id="1146883"/>
    <lineage>
        <taxon>Bacteria</taxon>
        <taxon>Bacillati</taxon>
        <taxon>Actinomycetota</taxon>
        <taxon>Actinomycetes</taxon>
        <taxon>Geodermatophilales</taxon>
        <taxon>Geodermatophilaceae</taxon>
        <taxon>Blastococcus</taxon>
    </lineage>
</organism>
<dbReference type="AlphaFoldDB" id="H6RLC4"/>
<dbReference type="EMBL" id="FO117623">
    <property type="protein sequence ID" value="CCG02450.1"/>
    <property type="molecule type" value="Genomic_DNA"/>
</dbReference>
<evidence type="ECO:0000256" key="1">
    <source>
        <dbReference type="SAM" id="MobiDB-lite"/>
    </source>
</evidence>
<gene>
    <name evidence="2" type="ordered locus">BLASA_1521</name>
</gene>
<accession>H6RLC4</accession>
<proteinExistence type="predicted"/>
<dbReference type="HOGENOM" id="CLU_2582709_0_0_11"/>
<evidence type="ECO:0000313" key="3">
    <source>
        <dbReference type="Proteomes" id="UP000007517"/>
    </source>
</evidence>
<dbReference type="STRING" id="1146883.BLASA_1521"/>